<dbReference type="Proteomes" id="UP001230685">
    <property type="component" value="Unassembled WGS sequence"/>
</dbReference>
<dbReference type="EMBL" id="JAUUDS010000003">
    <property type="protein sequence ID" value="MDP1027174.1"/>
    <property type="molecule type" value="Genomic_DNA"/>
</dbReference>
<comment type="caution">
    <text evidence="1">The sequence shown here is derived from an EMBL/GenBank/DDBJ whole genome shotgun (WGS) entry which is preliminary data.</text>
</comment>
<organism evidence="1 2">
    <name type="scientific">Sphingomonas aurea</name>
    <dbReference type="NCBI Taxonomy" id="3063994"/>
    <lineage>
        <taxon>Bacteria</taxon>
        <taxon>Pseudomonadati</taxon>
        <taxon>Pseudomonadota</taxon>
        <taxon>Alphaproteobacteria</taxon>
        <taxon>Sphingomonadales</taxon>
        <taxon>Sphingomonadaceae</taxon>
        <taxon>Sphingomonas</taxon>
    </lineage>
</organism>
<sequence>MDQAIDNGVVDNGTLRADLMARIAALDVRAPYLSAAQIAPQLDAIRLLAHRGGFDPAVTVAHFLGKALGQGDVAVHGWLALLADAVGSEAQDLAACDAYAAACSERLAA</sequence>
<dbReference type="RefSeq" id="WP_305172890.1">
    <property type="nucleotide sequence ID" value="NZ_JAUUDS010000003.1"/>
</dbReference>
<keyword evidence="2" id="KW-1185">Reference proteome</keyword>
<name>A0ABT9EJN5_9SPHN</name>
<evidence type="ECO:0000313" key="1">
    <source>
        <dbReference type="EMBL" id="MDP1027174.1"/>
    </source>
</evidence>
<evidence type="ECO:0000313" key="2">
    <source>
        <dbReference type="Proteomes" id="UP001230685"/>
    </source>
</evidence>
<gene>
    <name evidence="1" type="ORF">Q5H91_08120</name>
</gene>
<reference evidence="1 2" key="1">
    <citation type="submission" date="2023-07" db="EMBL/GenBank/DDBJ databases">
        <authorList>
            <person name="Kim M.K."/>
        </authorList>
    </citation>
    <scope>NUCLEOTIDE SEQUENCE [LARGE SCALE GENOMIC DNA]</scope>
    <source>
        <strain evidence="1 2">KR1UV-12</strain>
    </source>
</reference>
<proteinExistence type="predicted"/>
<accession>A0ABT9EJN5</accession>
<protein>
    <submittedName>
        <fullName evidence="1">Uncharacterized protein</fullName>
    </submittedName>
</protein>